<dbReference type="InterPro" id="IPR002563">
    <property type="entry name" value="Flavin_Rdtase-like_dom"/>
</dbReference>
<dbReference type="InterPro" id="IPR012349">
    <property type="entry name" value="Split_barrel_FMN-bd"/>
</dbReference>
<dbReference type="GO" id="GO:0042602">
    <property type="term" value="F:riboflavin reductase (NADPH) activity"/>
    <property type="evidence" value="ECO:0007669"/>
    <property type="project" value="TreeGrafter"/>
</dbReference>
<dbReference type="Pfam" id="PF01613">
    <property type="entry name" value="Flavin_Reduct"/>
    <property type="match status" value="1"/>
</dbReference>
<dbReference type="SMART" id="SM00903">
    <property type="entry name" value="Flavin_Reduct"/>
    <property type="match status" value="1"/>
</dbReference>
<dbReference type="Proteomes" id="UP000318801">
    <property type="component" value="Unassembled WGS sequence"/>
</dbReference>
<evidence type="ECO:0000313" key="5">
    <source>
        <dbReference type="Proteomes" id="UP000318801"/>
    </source>
</evidence>
<dbReference type="Gene3D" id="2.30.110.10">
    <property type="entry name" value="Electron Transport, Fmn-binding Protein, Chain A"/>
    <property type="match status" value="1"/>
</dbReference>
<keyword evidence="2" id="KW-0560">Oxidoreductase</keyword>
<dbReference type="RefSeq" id="WP_141149199.1">
    <property type="nucleotide sequence ID" value="NZ_VHLG01000007.1"/>
</dbReference>
<dbReference type="PANTHER" id="PTHR30466:SF11">
    <property type="entry name" value="FLAVIN-DEPENDENT MONOOXYGENASE, REDUCTASE SUBUNIT HSAB"/>
    <property type="match status" value="1"/>
</dbReference>
<dbReference type="SUPFAM" id="SSF50475">
    <property type="entry name" value="FMN-binding split barrel"/>
    <property type="match status" value="1"/>
</dbReference>
<dbReference type="OrthoDB" id="9792858at2"/>
<comment type="caution">
    <text evidence="4">The sequence shown here is derived from an EMBL/GenBank/DDBJ whole genome shotgun (WGS) entry which is preliminary data.</text>
</comment>
<accession>A0A506UBH4</accession>
<gene>
    <name evidence="4" type="ORF">FJU08_11685</name>
</gene>
<evidence type="ECO:0000256" key="2">
    <source>
        <dbReference type="ARBA" id="ARBA00023002"/>
    </source>
</evidence>
<reference evidence="4 5" key="1">
    <citation type="submission" date="2019-06" db="EMBL/GenBank/DDBJ databases">
        <authorList>
            <person name="Li M."/>
        </authorList>
    </citation>
    <scope>NUCLEOTIDE SEQUENCE [LARGE SCALE GENOMIC DNA]</scope>
    <source>
        <strain evidence="4 5">BGMRC2036</strain>
    </source>
</reference>
<evidence type="ECO:0000259" key="3">
    <source>
        <dbReference type="SMART" id="SM00903"/>
    </source>
</evidence>
<comment type="similarity">
    <text evidence="1">Belongs to the non-flavoprotein flavin reductase family.</text>
</comment>
<sequence>MTTDITDQKALRRALGQFATAVCVMTCRVDGEALGMTMTSFNSLSLDPPLVLFSIDRRARGLPQWERATGIAIHILSESQMELSNRFARPGDKWLGLSHRDGLHGAPVLSGVAALFECSIDHKYDAGDHRLFICRVERHAMSVDRRPLLFSGGRYATIAKQEDEAPSWPLAIHY</sequence>
<proteinExistence type="inferred from homology"/>
<feature type="domain" description="Flavin reductase like" evidence="3">
    <location>
        <begin position="15"/>
        <end position="157"/>
    </location>
</feature>
<keyword evidence="5" id="KW-1185">Reference proteome</keyword>
<protein>
    <submittedName>
        <fullName evidence="4">Flavin reductase family protein</fullName>
    </submittedName>
</protein>
<evidence type="ECO:0000256" key="1">
    <source>
        <dbReference type="ARBA" id="ARBA00008898"/>
    </source>
</evidence>
<dbReference type="InterPro" id="IPR050268">
    <property type="entry name" value="NADH-dep_flavin_reductase"/>
</dbReference>
<evidence type="ECO:0000313" key="4">
    <source>
        <dbReference type="EMBL" id="TPW29989.1"/>
    </source>
</evidence>
<name>A0A506UBH4_9HYPH</name>
<dbReference type="EMBL" id="VHLG01000007">
    <property type="protein sequence ID" value="TPW29989.1"/>
    <property type="molecule type" value="Genomic_DNA"/>
</dbReference>
<organism evidence="4 5">
    <name type="scientific">Martelella alba</name>
    <dbReference type="NCBI Taxonomy" id="2590451"/>
    <lineage>
        <taxon>Bacteria</taxon>
        <taxon>Pseudomonadati</taxon>
        <taxon>Pseudomonadota</taxon>
        <taxon>Alphaproteobacteria</taxon>
        <taxon>Hyphomicrobiales</taxon>
        <taxon>Aurantimonadaceae</taxon>
        <taxon>Martelella</taxon>
    </lineage>
</organism>
<dbReference type="PANTHER" id="PTHR30466">
    <property type="entry name" value="FLAVIN REDUCTASE"/>
    <property type="match status" value="1"/>
</dbReference>
<dbReference type="GO" id="GO:0010181">
    <property type="term" value="F:FMN binding"/>
    <property type="evidence" value="ECO:0007669"/>
    <property type="project" value="InterPro"/>
</dbReference>
<dbReference type="AlphaFoldDB" id="A0A506UBH4"/>